<keyword evidence="1" id="KW-1133">Transmembrane helix</keyword>
<keyword evidence="3" id="KW-1185">Reference proteome</keyword>
<reference evidence="2 3" key="1">
    <citation type="submission" date="2019-02" db="EMBL/GenBank/DDBJ databases">
        <title>Deep-cultivation of Planctomycetes and their phenomic and genomic characterization uncovers novel biology.</title>
        <authorList>
            <person name="Wiegand S."/>
            <person name="Jogler M."/>
            <person name="Boedeker C."/>
            <person name="Pinto D."/>
            <person name="Vollmers J."/>
            <person name="Rivas-Marin E."/>
            <person name="Kohn T."/>
            <person name="Peeters S.H."/>
            <person name="Heuer A."/>
            <person name="Rast P."/>
            <person name="Oberbeckmann S."/>
            <person name="Bunk B."/>
            <person name="Jeske O."/>
            <person name="Meyerdierks A."/>
            <person name="Storesund J.E."/>
            <person name="Kallscheuer N."/>
            <person name="Luecker S."/>
            <person name="Lage O.M."/>
            <person name="Pohl T."/>
            <person name="Merkel B.J."/>
            <person name="Hornburger P."/>
            <person name="Mueller R.-W."/>
            <person name="Bruemmer F."/>
            <person name="Labrenz M."/>
            <person name="Spormann A.M."/>
            <person name="Op den Camp H."/>
            <person name="Overmann J."/>
            <person name="Amann R."/>
            <person name="Jetten M.S.M."/>
            <person name="Mascher T."/>
            <person name="Medema M.H."/>
            <person name="Devos D.P."/>
            <person name="Kaster A.-K."/>
            <person name="Ovreas L."/>
            <person name="Rohde M."/>
            <person name="Galperin M.Y."/>
            <person name="Jogler C."/>
        </authorList>
    </citation>
    <scope>NUCLEOTIDE SEQUENCE [LARGE SCALE GENOMIC DNA]</scope>
    <source>
        <strain evidence="2 3">CA12</strain>
    </source>
</reference>
<evidence type="ECO:0000256" key="1">
    <source>
        <dbReference type="SAM" id="Phobius"/>
    </source>
</evidence>
<dbReference type="RefSeq" id="WP_145359292.1">
    <property type="nucleotide sequence ID" value="NZ_CP036265.1"/>
</dbReference>
<accession>A0A517PAR7</accession>
<feature type="transmembrane region" description="Helical" evidence="1">
    <location>
        <begin position="35"/>
        <end position="56"/>
    </location>
</feature>
<organism evidence="2 3">
    <name type="scientific">Alienimonas californiensis</name>
    <dbReference type="NCBI Taxonomy" id="2527989"/>
    <lineage>
        <taxon>Bacteria</taxon>
        <taxon>Pseudomonadati</taxon>
        <taxon>Planctomycetota</taxon>
        <taxon>Planctomycetia</taxon>
        <taxon>Planctomycetales</taxon>
        <taxon>Planctomycetaceae</taxon>
        <taxon>Alienimonas</taxon>
    </lineage>
</organism>
<keyword evidence="1" id="KW-0812">Transmembrane</keyword>
<proteinExistence type="predicted"/>
<sequence length="61" mass="6531">MSPEPWQWLFFAALGAWLAAGAVRPAAERPHESGLGRWCLALVGTTLLVSAVAATWGDLPR</sequence>
<name>A0A517PAR7_9PLAN</name>
<dbReference type="AlphaFoldDB" id="A0A517PAR7"/>
<protein>
    <submittedName>
        <fullName evidence="2">Uncharacterized protein</fullName>
    </submittedName>
</protein>
<gene>
    <name evidence="2" type="ORF">CA12_25740</name>
</gene>
<evidence type="ECO:0000313" key="3">
    <source>
        <dbReference type="Proteomes" id="UP000318741"/>
    </source>
</evidence>
<keyword evidence="1" id="KW-0472">Membrane</keyword>
<evidence type="ECO:0000313" key="2">
    <source>
        <dbReference type="EMBL" id="QDT16470.1"/>
    </source>
</evidence>
<dbReference type="KEGG" id="acaf:CA12_25740"/>
<dbReference type="Proteomes" id="UP000318741">
    <property type="component" value="Chromosome"/>
</dbReference>
<dbReference type="EMBL" id="CP036265">
    <property type="protein sequence ID" value="QDT16470.1"/>
    <property type="molecule type" value="Genomic_DNA"/>
</dbReference>